<evidence type="ECO:0000313" key="11">
    <source>
        <dbReference type="Proteomes" id="UP001320119"/>
    </source>
</evidence>
<dbReference type="SMART" id="SM01217">
    <property type="entry name" value="Fn3_like"/>
    <property type="match status" value="1"/>
</dbReference>
<dbReference type="InterPro" id="IPR013783">
    <property type="entry name" value="Ig-like_fold"/>
</dbReference>
<comment type="similarity">
    <text evidence="2 7">Belongs to the glycosyl hydrolase 3 family.</text>
</comment>
<dbReference type="PANTHER" id="PTHR30620:SF16">
    <property type="entry name" value="LYSOSOMAL BETA GLUCOSIDASE"/>
    <property type="match status" value="1"/>
</dbReference>
<dbReference type="PANTHER" id="PTHR30620">
    <property type="entry name" value="PERIPLASMIC BETA-GLUCOSIDASE-RELATED"/>
    <property type="match status" value="1"/>
</dbReference>
<evidence type="ECO:0000256" key="6">
    <source>
        <dbReference type="ARBA" id="ARBA00023295"/>
    </source>
</evidence>
<dbReference type="Proteomes" id="UP001320119">
    <property type="component" value="Chromosome"/>
</dbReference>
<evidence type="ECO:0000256" key="7">
    <source>
        <dbReference type="RuleBase" id="RU361161"/>
    </source>
</evidence>
<dbReference type="PROSITE" id="PS51257">
    <property type="entry name" value="PROKAR_LIPOPROTEIN"/>
    <property type="match status" value="1"/>
</dbReference>
<evidence type="ECO:0000256" key="3">
    <source>
        <dbReference type="ARBA" id="ARBA00012744"/>
    </source>
</evidence>
<evidence type="ECO:0000256" key="4">
    <source>
        <dbReference type="ARBA" id="ARBA00022729"/>
    </source>
</evidence>
<dbReference type="InterPro" id="IPR036962">
    <property type="entry name" value="Glyco_hydro_3_N_sf"/>
</dbReference>
<feature type="signal peptide" evidence="8">
    <location>
        <begin position="1"/>
        <end position="23"/>
    </location>
</feature>
<dbReference type="InterPro" id="IPR026891">
    <property type="entry name" value="Fn3-like"/>
</dbReference>
<gene>
    <name evidence="10" type="ORF">MARGE09_P2041</name>
</gene>
<dbReference type="RefSeq" id="WP_236987320.1">
    <property type="nucleotide sequence ID" value="NZ_AP023086.1"/>
</dbReference>
<protein>
    <recommendedName>
        <fullName evidence="3">beta-glucosidase</fullName>
        <ecNumber evidence="3">3.2.1.21</ecNumber>
    </recommendedName>
</protein>
<feature type="chain" id="PRO_5042844536" description="beta-glucosidase" evidence="8">
    <location>
        <begin position="24"/>
        <end position="777"/>
    </location>
</feature>
<dbReference type="InterPro" id="IPR051915">
    <property type="entry name" value="Cellulose_Degrad_GH3"/>
</dbReference>
<keyword evidence="11" id="KW-1185">Reference proteome</keyword>
<dbReference type="InterPro" id="IPR019800">
    <property type="entry name" value="Glyco_hydro_3_AS"/>
</dbReference>
<comment type="catalytic activity">
    <reaction evidence="1">
        <text>Hydrolysis of terminal, non-reducing beta-D-glucosyl residues with release of beta-D-glucose.</text>
        <dbReference type="EC" id="3.2.1.21"/>
    </reaction>
</comment>
<dbReference type="InterPro" id="IPR036881">
    <property type="entry name" value="Glyco_hydro_3_C_sf"/>
</dbReference>
<dbReference type="EC" id="3.2.1.21" evidence="3"/>
<dbReference type="GO" id="GO:0008422">
    <property type="term" value="F:beta-glucosidase activity"/>
    <property type="evidence" value="ECO:0007669"/>
    <property type="project" value="UniProtKB-EC"/>
</dbReference>
<dbReference type="PROSITE" id="PS00775">
    <property type="entry name" value="GLYCOSYL_HYDROL_F3"/>
    <property type="match status" value="1"/>
</dbReference>
<evidence type="ECO:0000259" key="9">
    <source>
        <dbReference type="SMART" id="SM01217"/>
    </source>
</evidence>
<keyword evidence="6 7" id="KW-0326">Glycosidase</keyword>
<dbReference type="KEGG" id="marq:MARGE09_P2041"/>
<dbReference type="EMBL" id="AP023086">
    <property type="protein sequence ID" value="BCD97840.1"/>
    <property type="molecule type" value="Genomic_DNA"/>
</dbReference>
<evidence type="ECO:0000256" key="2">
    <source>
        <dbReference type="ARBA" id="ARBA00005336"/>
    </source>
</evidence>
<organism evidence="10 11">
    <name type="scientific">Marinagarivorans cellulosilyticus</name>
    <dbReference type="NCBI Taxonomy" id="2721545"/>
    <lineage>
        <taxon>Bacteria</taxon>
        <taxon>Pseudomonadati</taxon>
        <taxon>Pseudomonadota</taxon>
        <taxon>Gammaproteobacteria</taxon>
        <taxon>Cellvibrionales</taxon>
        <taxon>Cellvibrionaceae</taxon>
        <taxon>Marinagarivorans</taxon>
    </lineage>
</organism>
<keyword evidence="4 8" id="KW-0732">Signal</keyword>
<dbReference type="PRINTS" id="PR00133">
    <property type="entry name" value="GLHYDRLASE3"/>
</dbReference>
<dbReference type="Pfam" id="PF14310">
    <property type="entry name" value="Fn3-like"/>
    <property type="match status" value="1"/>
</dbReference>
<dbReference type="SUPFAM" id="SSF51445">
    <property type="entry name" value="(Trans)glycosidases"/>
    <property type="match status" value="1"/>
</dbReference>
<dbReference type="Gene3D" id="3.40.50.1700">
    <property type="entry name" value="Glycoside hydrolase family 3 C-terminal domain"/>
    <property type="match status" value="1"/>
</dbReference>
<dbReference type="InterPro" id="IPR002772">
    <property type="entry name" value="Glyco_hydro_3_C"/>
</dbReference>
<name>A0AAN1WHR7_9GAMM</name>
<dbReference type="AlphaFoldDB" id="A0AAN1WHR7"/>
<evidence type="ECO:0000256" key="5">
    <source>
        <dbReference type="ARBA" id="ARBA00022801"/>
    </source>
</evidence>
<keyword evidence="5 7" id="KW-0378">Hydrolase</keyword>
<dbReference type="Pfam" id="PF01915">
    <property type="entry name" value="Glyco_hydro_3_C"/>
    <property type="match status" value="1"/>
</dbReference>
<evidence type="ECO:0000256" key="8">
    <source>
        <dbReference type="SAM" id="SignalP"/>
    </source>
</evidence>
<dbReference type="GO" id="GO:0009251">
    <property type="term" value="P:glucan catabolic process"/>
    <property type="evidence" value="ECO:0007669"/>
    <property type="project" value="TreeGrafter"/>
</dbReference>
<reference evidence="10 11" key="1">
    <citation type="journal article" date="2022" name="IScience">
        <title>An ultrasensitive nanofiber-based assay for enzymatic hydrolysis and deep-sea microbial degradation of cellulose.</title>
        <authorList>
            <person name="Tsudome M."/>
            <person name="Tachioka M."/>
            <person name="Miyazaki M."/>
            <person name="Uchimura K."/>
            <person name="Tsuda M."/>
            <person name="Takaki Y."/>
            <person name="Deguchi S."/>
        </authorList>
    </citation>
    <scope>NUCLEOTIDE SEQUENCE [LARGE SCALE GENOMIC DNA]</scope>
    <source>
        <strain evidence="10 11">GE09</strain>
    </source>
</reference>
<dbReference type="InterPro" id="IPR017853">
    <property type="entry name" value="GH"/>
</dbReference>
<feature type="domain" description="Fibronectin type III-like" evidence="9">
    <location>
        <begin position="701"/>
        <end position="770"/>
    </location>
</feature>
<dbReference type="Pfam" id="PF00933">
    <property type="entry name" value="Glyco_hydro_3"/>
    <property type="match status" value="1"/>
</dbReference>
<evidence type="ECO:0000313" key="10">
    <source>
        <dbReference type="EMBL" id="BCD97840.1"/>
    </source>
</evidence>
<dbReference type="InterPro" id="IPR001764">
    <property type="entry name" value="Glyco_hydro_3_N"/>
</dbReference>
<dbReference type="Gene3D" id="3.20.20.300">
    <property type="entry name" value="Glycoside hydrolase, family 3, N-terminal domain"/>
    <property type="match status" value="1"/>
</dbReference>
<proteinExistence type="inferred from homology"/>
<evidence type="ECO:0000256" key="1">
    <source>
        <dbReference type="ARBA" id="ARBA00000448"/>
    </source>
</evidence>
<dbReference type="Gene3D" id="2.60.40.10">
    <property type="entry name" value="Immunoglobulins"/>
    <property type="match status" value="1"/>
</dbReference>
<dbReference type="SUPFAM" id="SSF52279">
    <property type="entry name" value="Beta-D-glucan exohydrolase, C-terminal domain"/>
    <property type="match status" value="1"/>
</dbReference>
<sequence length="777" mass="83777">MRFSLKAMVTLRLLRCCITCALAAFTLAACVGADYKNQPPAPQIPSEQAQIERILQGLSLEQKVGQMTMLAAYIFFDTDANGQPVLNAAKLDKALNQYHVGTFINSPANLYSTSQWQRWIDTLNQANSSHQIPVLIGTDSMHGASFVKDAVLLPQNISLAAIRDTQAAQIAASITAKETAAAGILWNFGPVLDVGRHPLWPRLEETFGEDPYLVSQYGATMIQVFEAMGMASTMKHFIGYSVPLDGKDRAPAYLPDVQLWQDHIPPFKAAIAAGASTAMVNSASINGMPTHANAALLQGVLREQLGYRGLIVSDWADINYLHTRHKVAPSKKHAVEMAVNAGIDMSMVATEFSFPELLVALVKEGRISERRIDDSVRRILALKIKLGLFNQLMPAHWVQQQSSAATLRAEKAAHKQHALALANKSMTLLKNDKRTLPLPAGAKVLLAGPAAKSLHALNGSWSFSWQGDDDSLYPSETQTLHQALQQHLGAGNVIHQGEADFYAPANVDVASVKRFAPKVDYIVLALGEGAYAEQMGSIDDLTLAKDQLQLAQAAIATGKPVIALFTMGRPRIIAPIVDGLAAILYAYRPGSQGAQAIAQTLLGLNNPAGVLPFSYPQYTGNLLTYDHPISAAIRQRPKSSAGMDGYAPQWPFGFGLSYTDFAISNLSVSGEDGLAQSEFKAGDTLTVSVQVKNTGQHAGEKVIELYIKDHFASLTPANKRLKRFTRIALAAGEQRTVAFTLTVDDFAFVNGALALTAEPGVFTVEAGGLTTDVVLLE</sequence>
<accession>A0AAN1WHR7</accession>